<name>A0A1V2H2G1_9PROT</name>
<dbReference type="InterPro" id="IPR009057">
    <property type="entry name" value="Homeodomain-like_sf"/>
</dbReference>
<reference evidence="2 3" key="1">
    <citation type="submission" date="2016-10" db="EMBL/GenBank/DDBJ databases">
        <title>Draft Genome sequence of Roseomonas sp. strain M3.</title>
        <authorList>
            <person name="Subhash Y."/>
            <person name="Lee S."/>
        </authorList>
    </citation>
    <scope>NUCLEOTIDE SEQUENCE [LARGE SCALE GENOMIC DNA]</scope>
    <source>
        <strain evidence="2 3">M3</strain>
    </source>
</reference>
<dbReference type="InterPro" id="IPR035965">
    <property type="entry name" value="PAS-like_dom_sf"/>
</dbReference>
<evidence type="ECO:0000313" key="2">
    <source>
        <dbReference type="EMBL" id="ONG53776.1"/>
    </source>
</evidence>
<dbReference type="EMBL" id="MLCO01000094">
    <property type="protein sequence ID" value="ONG53776.1"/>
    <property type="molecule type" value="Genomic_DNA"/>
</dbReference>
<dbReference type="OrthoDB" id="9805953at2"/>
<dbReference type="Proteomes" id="UP000188879">
    <property type="component" value="Unassembled WGS sequence"/>
</dbReference>
<dbReference type="InterPro" id="IPR003018">
    <property type="entry name" value="GAF"/>
</dbReference>
<comment type="caution">
    <text evidence="2">The sequence shown here is derived from an EMBL/GenBank/DDBJ whole genome shotgun (WGS) entry which is preliminary data.</text>
</comment>
<dbReference type="SUPFAM" id="SSF55785">
    <property type="entry name" value="PYP-like sensor domain (PAS domain)"/>
    <property type="match status" value="1"/>
</dbReference>
<dbReference type="InterPro" id="IPR002197">
    <property type="entry name" value="HTH_Fis"/>
</dbReference>
<sequence length="322" mass="34216">MQATPVHHAARVQAMLRDHSAAARSSIAASWLRSARDHGLDPEDSRPPRWLEEARLREARERMAPLLRAAAPVLDRLLETVGESGCCILLTDAEGVPLERRGRAGDDASFRQWGLWTGCVWSEGAEGTNGIGTCLAEGRALTIHRDQHFYTRNTGLSCSTAPLHDHAGRLVGCLDVSSCRGDVDRGVVALLANAVGEAVRRIEAAEFRQAYAGARILLASEAAQDGALLALDRDDLVIGANRAARRAFGISAEAIAAGLPAASLLAPEEAEQLDQAERGVLSRALARSGGNVSAAARLLGISRATLHRKMARLGLGTRAPRG</sequence>
<dbReference type="AlphaFoldDB" id="A0A1V2H2G1"/>
<protein>
    <submittedName>
        <fullName evidence="2">Fis family transcriptional regulator</fullName>
    </submittedName>
</protein>
<proteinExistence type="predicted"/>
<keyword evidence="3" id="KW-1185">Reference proteome</keyword>
<evidence type="ECO:0000259" key="1">
    <source>
        <dbReference type="PROSITE" id="PS50112"/>
    </source>
</evidence>
<dbReference type="RefSeq" id="WP_076957488.1">
    <property type="nucleotide sequence ID" value="NZ_MLCO01000094.1"/>
</dbReference>
<dbReference type="GO" id="GO:0043565">
    <property type="term" value="F:sequence-specific DNA binding"/>
    <property type="evidence" value="ECO:0007669"/>
    <property type="project" value="InterPro"/>
</dbReference>
<dbReference type="InterPro" id="IPR029016">
    <property type="entry name" value="GAF-like_dom_sf"/>
</dbReference>
<evidence type="ECO:0000313" key="3">
    <source>
        <dbReference type="Proteomes" id="UP000188879"/>
    </source>
</evidence>
<dbReference type="InterPro" id="IPR000014">
    <property type="entry name" value="PAS"/>
</dbReference>
<dbReference type="Gene3D" id="1.10.10.60">
    <property type="entry name" value="Homeodomain-like"/>
    <property type="match status" value="1"/>
</dbReference>
<organism evidence="2 3">
    <name type="scientific">Teichococcus deserti</name>
    <dbReference type="NCBI Taxonomy" id="1817963"/>
    <lineage>
        <taxon>Bacteria</taxon>
        <taxon>Pseudomonadati</taxon>
        <taxon>Pseudomonadota</taxon>
        <taxon>Alphaproteobacteria</taxon>
        <taxon>Acetobacterales</taxon>
        <taxon>Roseomonadaceae</taxon>
        <taxon>Roseomonas</taxon>
    </lineage>
</organism>
<dbReference type="CDD" id="cd00130">
    <property type="entry name" value="PAS"/>
    <property type="match status" value="1"/>
</dbReference>
<dbReference type="PROSITE" id="PS50112">
    <property type="entry name" value="PAS"/>
    <property type="match status" value="1"/>
</dbReference>
<feature type="domain" description="PAS" evidence="1">
    <location>
        <begin position="228"/>
        <end position="288"/>
    </location>
</feature>
<dbReference type="PRINTS" id="PR01590">
    <property type="entry name" value="HTHFIS"/>
</dbReference>
<dbReference type="Pfam" id="PF02954">
    <property type="entry name" value="HTH_8"/>
    <property type="match status" value="1"/>
</dbReference>
<dbReference type="Pfam" id="PF01590">
    <property type="entry name" value="GAF"/>
    <property type="match status" value="1"/>
</dbReference>
<dbReference type="SUPFAM" id="SSF46689">
    <property type="entry name" value="Homeodomain-like"/>
    <property type="match status" value="1"/>
</dbReference>
<dbReference type="SUPFAM" id="SSF55781">
    <property type="entry name" value="GAF domain-like"/>
    <property type="match status" value="1"/>
</dbReference>
<dbReference type="Gene3D" id="3.30.450.40">
    <property type="match status" value="1"/>
</dbReference>
<gene>
    <name evidence="2" type="ORF">BKE38_11450</name>
</gene>
<accession>A0A1V2H2G1</accession>